<feature type="compositionally biased region" description="Basic and acidic residues" evidence="1">
    <location>
        <begin position="20"/>
        <end position="46"/>
    </location>
</feature>
<evidence type="ECO:0000313" key="3">
    <source>
        <dbReference type="EMBL" id="MEO9247582.1"/>
    </source>
</evidence>
<accession>A0ABV0IHE2</accession>
<evidence type="ECO:0000256" key="2">
    <source>
        <dbReference type="SAM" id="Phobius"/>
    </source>
</evidence>
<keyword evidence="4" id="KW-1185">Reference proteome</keyword>
<name>A0ABV0IHE2_9MICC</name>
<feature type="region of interest" description="Disordered" evidence="1">
    <location>
        <begin position="1"/>
        <end position="65"/>
    </location>
</feature>
<reference evidence="3 4" key="1">
    <citation type="submission" date="2024-05" db="EMBL/GenBank/DDBJ databases">
        <authorList>
            <person name="Yi C."/>
        </authorList>
    </citation>
    <scope>NUCLEOTIDE SEQUENCE [LARGE SCALE GENOMIC DNA]</scope>
    <source>
        <strain evidence="3 4">XS13</strain>
    </source>
</reference>
<evidence type="ECO:0000313" key="4">
    <source>
        <dbReference type="Proteomes" id="UP001484097"/>
    </source>
</evidence>
<proteinExistence type="predicted"/>
<organism evidence="3 4">
    <name type="scientific">Citricoccus nitrophenolicus</name>
    <dbReference type="NCBI Taxonomy" id="863575"/>
    <lineage>
        <taxon>Bacteria</taxon>
        <taxon>Bacillati</taxon>
        <taxon>Actinomycetota</taxon>
        <taxon>Actinomycetes</taxon>
        <taxon>Micrococcales</taxon>
        <taxon>Micrococcaceae</taxon>
        <taxon>Citricoccus</taxon>
    </lineage>
</organism>
<dbReference type="RefSeq" id="WP_347920268.1">
    <property type="nucleotide sequence ID" value="NZ_JBDXMX010000003.1"/>
</dbReference>
<keyword evidence="2" id="KW-0812">Transmembrane</keyword>
<dbReference type="EMBL" id="JBDXMX010000003">
    <property type="protein sequence ID" value="MEO9247582.1"/>
    <property type="molecule type" value="Genomic_DNA"/>
</dbReference>
<keyword evidence="2" id="KW-0472">Membrane</keyword>
<feature type="transmembrane region" description="Helical" evidence="2">
    <location>
        <begin position="72"/>
        <end position="91"/>
    </location>
</feature>
<evidence type="ECO:0000256" key="1">
    <source>
        <dbReference type="SAM" id="MobiDB-lite"/>
    </source>
</evidence>
<comment type="caution">
    <text evidence="3">The sequence shown here is derived from an EMBL/GenBank/DDBJ whole genome shotgun (WGS) entry which is preliminary data.</text>
</comment>
<keyword evidence="2" id="KW-1133">Transmembrane helix</keyword>
<protein>
    <submittedName>
        <fullName evidence="3">Uncharacterized protein</fullName>
    </submittedName>
</protein>
<sequence length="126" mass="13219">MTSHNPQNQPDPEGDALEEEITRGTVYDRHYGADHTADHTAHRTAEADGPADVGPHPSLDSPEKPGLRTGTLVWGVIALLVALWSLSVTVLDWNVDPVLVMIGLAVVGGVALLAGGIAGAARSRTR</sequence>
<feature type="transmembrane region" description="Helical" evidence="2">
    <location>
        <begin position="97"/>
        <end position="121"/>
    </location>
</feature>
<dbReference type="Proteomes" id="UP001484097">
    <property type="component" value="Unassembled WGS sequence"/>
</dbReference>
<gene>
    <name evidence="3" type="ORF">ABDK96_07820</name>
</gene>
<feature type="compositionally biased region" description="Polar residues" evidence="1">
    <location>
        <begin position="1"/>
        <end position="10"/>
    </location>
</feature>